<evidence type="ECO:0000256" key="1">
    <source>
        <dbReference type="SAM" id="MobiDB-lite"/>
    </source>
</evidence>
<evidence type="ECO:0000313" key="3">
    <source>
        <dbReference type="Proteomes" id="UP000327157"/>
    </source>
</evidence>
<accession>A0A5N5FYN5</accession>
<comment type="caution">
    <text evidence="2">The sequence shown here is derived from an EMBL/GenBank/DDBJ whole genome shotgun (WGS) entry which is preliminary data.</text>
</comment>
<reference evidence="2 3" key="3">
    <citation type="submission" date="2019-11" db="EMBL/GenBank/DDBJ databases">
        <title>A de novo genome assembly of a pear dwarfing rootstock.</title>
        <authorList>
            <person name="Wang F."/>
            <person name="Wang J."/>
            <person name="Li S."/>
            <person name="Zhang Y."/>
            <person name="Fang M."/>
            <person name="Ma L."/>
            <person name="Zhao Y."/>
            <person name="Jiang S."/>
        </authorList>
    </citation>
    <scope>NUCLEOTIDE SEQUENCE [LARGE SCALE GENOMIC DNA]</scope>
    <source>
        <strain evidence="2">S2</strain>
        <tissue evidence="2">Leaf</tissue>
    </source>
</reference>
<dbReference type="Proteomes" id="UP000327157">
    <property type="component" value="Chromosome 14"/>
</dbReference>
<feature type="compositionally biased region" description="Basic and acidic residues" evidence="1">
    <location>
        <begin position="1"/>
        <end position="20"/>
    </location>
</feature>
<name>A0A5N5FYN5_9ROSA</name>
<evidence type="ECO:0000313" key="2">
    <source>
        <dbReference type="EMBL" id="KAB2608206.1"/>
    </source>
</evidence>
<dbReference type="EMBL" id="SMOL01000553">
    <property type="protein sequence ID" value="KAB2608206.1"/>
    <property type="molecule type" value="Genomic_DNA"/>
</dbReference>
<keyword evidence="3" id="KW-1185">Reference proteome</keyword>
<feature type="region of interest" description="Disordered" evidence="1">
    <location>
        <begin position="1"/>
        <end position="39"/>
    </location>
</feature>
<dbReference type="AlphaFoldDB" id="A0A5N5FYN5"/>
<gene>
    <name evidence="2" type="ORF">D8674_011374</name>
</gene>
<dbReference type="OrthoDB" id="10538413at2759"/>
<reference evidence="3" key="2">
    <citation type="submission" date="2019-10" db="EMBL/GenBank/DDBJ databases">
        <title>A de novo genome assembly of a pear dwarfing rootstock.</title>
        <authorList>
            <person name="Wang F."/>
            <person name="Wang J."/>
            <person name="Li S."/>
            <person name="Zhang Y."/>
            <person name="Fang M."/>
            <person name="Ma L."/>
            <person name="Zhao Y."/>
            <person name="Jiang S."/>
        </authorList>
    </citation>
    <scope>NUCLEOTIDE SEQUENCE [LARGE SCALE GENOMIC DNA]</scope>
</reference>
<protein>
    <submittedName>
        <fullName evidence="2">S ribonuclease</fullName>
    </submittedName>
</protein>
<proteinExistence type="predicted"/>
<reference evidence="2 3" key="1">
    <citation type="submission" date="2019-09" db="EMBL/GenBank/DDBJ databases">
        <authorList>
            <person name="Ou C."/>
        </authorList>
    </citation>
    <scope>NUCLEOTIDE SEQUENCE [LARGE SCALE GENOMIC DNA]</scope>
    <source>
        <strain evidence="2">S2</strain>
        <tissue evidence="2">Leaf</tissue>
    </source>
</reference>
<organism evidence="2 3">
    <name type="scientific">Pyrus ussuriensis x Pyrus communis</name>
    <dbReference type="NCBI Taxonomy" id="2448454"/>
    <lineage>
        <taxon>Eukaryota</taxon>
        <taxon>Viridiplantae</taxon>
        <taxon>Streptophyta</taxon>
        <taxon>Embryophyta</taxon>
        <taxon>Tracheophyta</taxon>
        <taxon>Spermatophyta</taxon>
        <taxon>Magnoliopsida</taxon>
        <taxon>eudicotyledons</taxon>
        <taxon>Gunneridae</taxon>
        <taxon>Pentapetalae</taxon>
        <taxon>rosids</taxon>
        <taxon>fabids</taxon>
        <taxon>Rosales</taxon>
        <taxon>Rosaceae</taxon>
        <taxon>Amygdaloideae</taxon>
        <taxon>Maleae</taxon>
        <taxon>Pyrus</taxon>
    </lineage>
</organism>
<sequence>MQTGRDVTEWDGTGRDRTERNGAGAKMPSDGNKEEEEGDGEVIILCSTDVERVVPGGEVERKFTQNSSRGTAHFIRFRCTKRGTERLVPLYSVPSHVPNGTLWSAT</sequence>